<proteinExistence type="predicted"/>
<comment type="caution">
    <text evidence="1">The sequence shown here is derived from an EMBL/GenBank/DDBJ whole genome shotgun (WGS) entry which is preliminary data.</text>
</comment>
<dbReference type="Gene3D" id="1.10.3450.10">
    <property type="entry name" value="TTHA0068-like"/>
    <property type="match status" value="1"/>
</dbReference>
<dbReference type="Proteomes" id="UP000190188">
    <property type="component" value="Unassembled WGS sequence"/>
</dbReference>
<dbReference type="OrthoDB" id="165483at2"/>
<organism evidence="1 2">
    <name type="scientific">Paenibacillus selenitireducens</name>
    <dbReference type="NCBI Taxonomy" id="1324314"/>
    <lineage>
        <taxon>Bacteria</taxon>
        <taxon>Bacillati</taxon>
        <taxon>Bacillota</taxon>
        <taxon>Bacilli</taxon>
        <taxon>Bacillales</taxon>
        <taxon>Paenibacillaceae</taxon>
        <taxon>Paenibacillus</taxon>
    </lineage>
</organism>
<dbReference type="PANTHER" id="PTHR34796:SF1">
    <property type="entry name" value="EXPRESSED PROTEIN"/>
    <property type="match status" value="1"/>
</dbReference>
<accession>A0A1T2X4G9</accession>
<dbReference type="STRING" id="1324314.BVG16_23465"/>
<evidence type="ECO:0000313" key="2">
    <source>
        <dbReference type="Proteomes" id="UP000190188"/>
    </source>
</evidence>
<dbReference type="EMBL" id="MSZX01000010">
    <property type="protein sequence ID" value="OPA74715.1"/>
    <property type="molecule type" value="Genomic_DNA"/>
</dbReference>
<gene>
    <name evidence="1" type="ORF">BVG16_23465</name>
</gene>
<dbReference type="SUPFAM" id="SSF140663">
    <property type="entry name" value="TTHA0068-like"/>
    <property type="match status" value="1"/>
</dbReference>
<reference evidence="1 2" key="1">
    <citation type="submission" date="2017-01" db="EMBL/GenBank/DDBJ databases">
        <title>Genome analysis of Paenibacillus selenitrireducens ES3-24.</title>
        <authorList>
            <person name="Xu D."/>
            <person name="Yao R."/>
            <person name="Zheng S."/>
        </authorList>
    </citation>
    <scope>NUCLEOTIDE SEQUENCE [LARGE SCALE GENOMIC DNA]</scope>
    <source>
        <strain evidence="1 2">ES3-24</strain>
    </source>
</reference>
<evidence type="ECO:0008006" key="3">
    <source>
        <dbReference type="Google" id="ProtNLM"/>
    </source>
</evidence>
<name>A0A1T2X4G9_9BACL</name>
<dbReference type="PANTHER" id="PTHR34796">
    <property type="entry name" value="EXPRESSED PROTEIN"/>
    <property type="match status" value="1"/>
</dbReference>
<dbReference type="InterPro" id="IPR023203">
    <property type="entry name" value="TTHA0068_sf"/>
</dbReference>
<evidence type="ECO:0000313" key="1">
    <source>
        <dbReference type="EMBL" id="OPA74715.1"/>
    </source>
</evidence>
<dbReference type="InterPro" id="IPR005500">
    <property type="entry name" value="DUF309"/>
</dbReference>
<dbReference type="RefSeq" id="WP_078501631.1">
    <property type="nucleotide sequence ID" value="NZ_MSZX01000010.1"/>
</dbReference>
<sequence length="174" mass="20502">MHQYPDAYINYLVEFHGTRDYFECHEIMEEYWKEQEDALFATTWLGLIQAAVSSYHHRRGNLAGAVKMLRSTLEHSEPERLVKLGIDAGSWISSLKERLQSLEQGESLFVDLNIPIQDMYLLDRCKQHCLERDVAWCEPSDMTDESLIHRHTLRDRSDVIAERQRQLEARHVDE</sequence>
<protein>
    <recommendedName>
        <fullName evidence="3">DUF309 domain-containing protein</fullName>
    </recommendedName>
</protein>
<keyword evidence="2" id="KW-1185">Reference proteome</keyword>
<dbReference type="AlphaFoldDB" id="A0A1T2X4G9"/>
<dbReference type="Pfam" id="PF03745">
    <property type="entry name" value="DUF309"/>
    <property type="match status" value="1"/>
</dbReference>